<sequence length="71" mass="7933">MNNLRIRTLFSQVDCSQLDEEIEKKISAFDADPSDHVERRAKGPGARLLTASSGRPIRGSCRSVIVYSVKR</sequence>
<name>A0A915JTZ8_ROMCU</name>
<organism evidence="1 2">
    <name type="scientific">Romanomermis culicivorax</name>
    <name type="common">Nematode worm</name>
    <dbReference type="NCBI Taxonomy" id="13658"/>
    <lineage>
        <taxon>Eukaryota</taxon>
        <taxon>Metazoa</taxon>
        <taxon>Ecdysozoa</taxon>
        <taxon>Nematoda</taxon>
        <taxon>Enoplea</taxon>
        <taxon>Dorylaimia</taxon>
        <taxon>Mermithida</taxon>
        <taxon>Mermithoidea</taxon>
        <taxon>Mermithidae</taxon>
        <taxon>Romanomermis</taxon>
    </lineage>
</organism>
<dbReference type="Proteomes" id="UP000887565">
    <property type="component" value="Unplaced"/>
</dbReference>
<reference evidence="2" key="1">
    <citation type="submission" date="2022-11" db="UniProtKB">
        <authorList>
            <consortium name="WormBaseParasite"/>
        </authorList>
    </citation>
    <scope>IDENTIFICATION</scope>
</reference>
<accession>A0A915JTZ8</accession>
<keyword evidence="1" id="KW-1185">Reference proteome</keyword>
<evidence type="ECO:0000313" key="2">
    <source>
        <dbReference type="WBParaSite" id="nRc.2.0.1.t29573-RA"/>
    </source>
</evidence>
<evidence type="ECO:0000313" key="1">
    <source>
        <dbReference type="Proteomes" id="UP000887565"/>
    </source>
</evidence>
<proteinExistence type="predicted"/>
<dbReference type="WBParaSite" id="nRc.2.0.1.t29573-RA">
    <property type="protein sequence ID" value="nRc.2.0.1.t29573-RA"/>
    <property type="gene ID" value="nRc.2.0.1.g29573"/>
</dbReference>
<dbReference type="AlphaFoldDB" id="A0A915JTZ8"/>
<protein>
    <submittedName>
        <fullName evidence="2">Uncharacterized protein</fullName>
    </submittedName>
</protein>